<protein>
    <submittedName>
        <fullName evidence="2">Uncharacterized protein</fullName>
    </submittedName>
</protein>
<accession>A0A0P1BHH7</accession>
<organism evidence="2 3">
    <name type="scientific">Ceraceosorus bombacis</name>
    <dbReference type="NCBI Taxonomy" id="401625"/>
    <lineage>
        <taxon>Eukaryota</taxon>
        <taxon>Fungi</taxon>
        <taxon>Dikarya</taxon>
        <taxon>Basidiomycota</taxon>
        <taxon>Ustilaginomycotina</taxon>
        <taxon>Exobasidiomycetes</taxon>
        <taxon>Ceraceosorales</taxon>
        <taxon>Ceraceosoraceae</taxon>
        <taxon>Ceraceosorus</taxon>
    </lineage>
</organism>
<dbReference type="Pfam" id="PF23670">
    <property type="entry name" value="PIGBOS1"/>
    <property type="match status" value="1"/>
</dbReference>
<keyword evidence="1" id="KW-0175">Coiled coil</keyword>
<sequence>MSFQQRVTPILLATLVGIVSGAYLFGPPLQQFKVDSREMDKGGANKDSRPTIADQGRAALLDAKDQAKDLKEQVQAKAKAT</sequence>
<dbReference type="AlphaFoldDB" id="A0A0P1BHH7"/>
<dbReference type="OrthoDB" id="4093673at2759"/>
<proteinExistence type="predicted"/>
<name>A0A0P1BHH7_9BASI</name>
<evidence type="ECO:0000313" key="3">
    <source>
        <dbReference type="Proteomes" id="UP000054845"/>
    </source>
</evidence>
<dbReference type="EMBL" id="CCYA01000272">
    <property type="protein sequence ID" value="CEH15775.1"/>
    <property type="molecule type" value="Genomic_DNA"/>
</dbReference>
<dbReference type="Proteomes" id="UP000054845">
    <property type="component" value="Unassembled WGS sequence"/>
</dbReference>
<keyword evidence="3" id="KW-1185">Reference proteome</keyword>
<feature type="coiled-coil region" evidence="1">
    <location>
        <begin position="53"/>
        <end position="80"/>
    </location>
</feature>
<evidence type="ECO:0000313" key="2">
    <source>
        <dbReference type="EMBL" id="CEH15775.1"/>
    </source>
</evidence>
<dbReference type="InterPro" id="IPR057394">
    <property type="entry name" value="PIGBOS1"/>
</dbReference>
<reference evidence="2 3" key="1">
    <citation type="submission" date="2014-09" db="EMBL/GenBank/DDBJ databases">
        <authorList>
            <person name="Magalhaes I.L.F."/>
            <person name="Oliveira U."/>
            <person name="Santos F.R."/>
            <person name="Vidigal T.H.D.A."/>
            <person name="Brescovit A.D."/>
            <person name="Santos A.J."/>
        </authorList>
    </citation>
    <scope>NUCLEOTIDE SEQUENCE [LARGE SCALE GENOMIC DNA]</scope>
</reference>
<evidence type="ECO:0000256" key="1">
    <source>
        <dbReference type="SAM" id="Coils"/>
    </source>
</evidence>